<dbReference type="RefSeq" id="WP_285879200.1">
    <property type="nucleotide sequence ID" value="NZ_JARFYN010000011.1"/>
</dbReference>
<keyword evidence="3" id="KW-1185">Reference proteome</keyword>
<name>A0ABT7KC12_9HYPH</name>
<proteinExistence type="predicted"/>
<comment type="caution">
    <text evidence="2">The sequence shown here is derived from an EMBL/GenBank/DDBJ whole genome shotgun (WGS) entry which is preliminary data.</text>
</comment>
<feature type="transmembrane region" description="Helical" evidence="1">
    <location>
        <begin position="12"/>
        <end position="32"/>
    </location>
</feature>
<keyword evidence="1" id="KW-0812">Transmembrane</keyword>
<sequence length="40" mass="4537">MLEARVLIEGRYLAIYVPAAYGVEIVVVIHGMRDPSSWFD</sequence>
<evidence type="ECO:0000313" key="3">
    <source>
        <dbReference type="Proteomes" id="UP001172630"/>
    </source>
</evidence>
<keyword evidence="1" id="KW-0472">Membrane</keyword>
<gene>
    <name evidence="2" type="ORF">PY650_10795</name>
</gene>
<keyword evidence="1" id="KW-1133">Transmembrane helix</keyword>
<organism evidence="2 3">
    <name type="scientific">Rhizobium calliandrae</name>
    <dbReference type="NCBI Taxonomy" id="1312182"/>
    <lineage>
        <taxon>Bacteria</taxon>
        <taxon>Pseudomonadati</taxon>
        <taxon>Pseudomonadota</taxon>
        <taxon>Alphaproteobacteria</taxon>
        <taxon>Hyphomicrobiales</taxon>
        <taxon>Rhizobiaceae</taxon>
        <taxon>Rhizobium/Agrobacterium group</taxon>
        <taxon>Rhizobium</taxon>
    </lineage>
</organism>
<evidence type="ECO:0000313" key="2">
    <source>
        <dbReference type="EMBL" id="MDL2406146.1"/>
    </source>
</evidence>
<dbReference type="Proteomes" id="UP001172630">
    <property type="component" value="Unassembled WGS sequence"/>
</dbReference>
<evidence type="ECO:0000256" key="1">
    <source>
        <dbReference type="SAM" id="Phobius"/>
    </source>
</evidence>
<protein>
    <submittedName>
        <fullName evidence="2">Type II toxin-antitoxin system RelE/ParE family toxin</fullName>
    </submittedName>
</protein>
<reference evidence="2" key="1">
    <citation type="submission" date="2023-06" db="EMBL/GenBank/DDBJ databases">
        <title>Phylogenetic Diversity of Rhizobium strains.</title>
        <authorList>
            <person name="Moura F.T."/>
            <person name="Helene L.C.F."/>
            <person name="Hungria M."/>
        </authorList>
    </citation>
    <scope>NUCLEOTIDE SEQUENCE</scope>
    <source>
        <strain evidence="2">CCGE524</strain>
    </source>
</reference>
<accession>A0ABT7KC12</accession>
<dbReference type="EMBL" id="JARFYN010000011">
    <property type="protein sequence ID" value="MDL2406146.1"/>
    <property type="molecule type" value="Genomic_DNA"/>
</dbReference>